<evidence type="ECO:0000313" key="1">
    <source>
        <dbReference type="EMBL" id="CAB4273536.1"/>
    </source>
</evidence>
<gene>
    <name evidence="1" type="ORF">CURHAP_LOCUS21391</name>
    <name evidence="2" type="ORF">ORAREDHAP_LOCUS21277</name>
</gene>
<proteinExistence type="predicted"/>
<dbReference type="Proteomes" id="UP000507222">
    <property type="component" value="Unassembled WGS sequence"/>
</dbReference>
<accession>A0A6J5WVG5</accession>
<evidence type="ECO:0000313" key="2">
    <source>
        <dbReference type="EMBL" id="CAB4304055.1"/>
    </source>
</evidence>
<sequence length="131" mass="14884">MAGLCLRAEGVYPANMFFKARCLPPRKYSTGKEDAKLSSMRSLNSNHLHVSRRKWILQEYEATFYEANAWLEFVLNLFEWLQSGNVNTKYASNWECLSTQASPQSHTSKDKHCPTSNSARIIASYLGKGSN</sequence>
<protein>
    <submittedName>
        <fullName evidence="2">Uncharacterized protein</fullName>
    </submittedName>
</protein>
<dbReference type="AlphaFoldDB" id="A0A6J5WVG5"/>
<dbReference type="OrthoDB" id="10541090at2759"/>
<reference evidence="2 3" key="2">
    <citation type="submission" date="2020-05" db="EMBL/GenBank/DDBJ databases">
        <authorList>
            <person name="Campoy J."/>
            <person name="Schneeberger K."/>
            <person name="Spophaly S."/>
        </authorList>
    </citation>
    <scope>NUCLEOTIDE SEQUENCE [LARGE SCALE GENOMIC DNA]</scope>
    <source>
        <strain evidence="2">PruArmRojPasFocal</strain>
    </source>
</reference>
<reference evidence="4" key="1">
    <citation type="journal article" date="2020" name="Genome Biol.">
        <title>Gamete binning: chromosome-level and haplotype-resolved genome assembly enabled by high-throughput single-cell sequencing of gamete genomes.</title>
        <authorList>
            <person name="Campoy J.A."/>
            <person name="Sun H."/>
            <person name="Goel M."/>
            <person name="Jiao W.-B."/>
            <person name="Folz-Donahue K."/>
            <person name="Wang N."/>
            <person name="Rubio M."/>
            <person name="Liu C."/>
            <person name="Kukat C."/>
            <person name="Ruiz D."/>
            <person name="Huettel B."/>
            <person name="Schneeberger K."/>
        </authorList>
    </citation>
    <scope>NUCLEOTIDE SEQUENCE [LARGE SCALE GENOMIC DNA]</scope>
    <source>
        <strain evidence="4">cv. Rojo Pasion</strain>
    </source>
</reference>
<evidence type="ECO:0000313" key="3">
    <source>
        <dbReference type="Proteomes" id="UP000507222"/>
    </source>
</evidence>
<organism evidence="2 4">
    <name type="scientific">Prunus armeniaca</name>
    <name type="common">Apricot</name>
    <name type="synonym">Armeniaca vulgaris</name>
    <dbReference type="NCBI Taxonomy" id="36596"/>
    <lineage>
        <taxon>Eukaryota</taxon>
        <taxon>Viridiplantae</taxon>
        <taxon>Streptophyta</taxon>
        <taxon>Embryophyta</taxon>
        <taxon>Tracheophyta</taxon>
        <taxon>Spermatophyta</taxon>
        <taxon>Magnoliopsida</taxon>
        <taxon>eudicotyledons</taxon>
        <taxon>Gunneridae</taxon>
        <taxon>Pentapetalae</taxon>
        <taxon>rosids</taxon>
        <taxon>fabids</taxon>
        <taxon>Rosales</taxon>
        <taxon>Rosaceae</taxon>
        <taxon>Amygdaloideae</taxon>
        <taxon>Amygdaleae</taxon>
        <taxon>Prunus</taxon>
    </lineage>
</organism>
<dbReference type="EMBL" id="CAEKKB010000003">
    <property type="protein sequence ID" value="CAB4304055.1"/>
    <property type="molecule type" value="Genomic_DNA"/>
</dbReference>
<name>A0A6J5WVG5_PRUAR</name>
<dbReference type="Proteomes" id="UP000507245">
    <property type="component" value="Unassembled WGS sequence"/>
</dbReference>
<keyword evidence="4" id="KW-1185">Reference proteome</keyword>
<dbReference type="EMBL" id="CAEKDK010000003">
    <property type="protein sequence ID" value="CAB4273536.1"/>
    <property type="molecule type" value="Genomic_DNA"/>
</dbReference>
<evidence type="ECO:0000313" key="4">
    <source>
        <dbReference type="Proteomes" id="UP000507245"/>
    </source>
</evidence>